<evidence type="ECO:0000259" key="1">
    <source>
        <dbReference type="SMART" id="SM00470"/>
    </source>
</evidence>
<dbReference type="PANTHER" id="PTHR33375">
    <property type="entry name" value="CHROMOSOME-PARTITIONING PROTEIN PARB-RELATED"/>
    <property type="match status" value="1"/>
</dbReference>
<reference evidence="2 3" key="1">
    <citation type="submission" date="2014-09" db="EMBL/GenBank/DDBJ databases">
        <authorList>
            <person name="McGinnis J.M."/>
            <person name="Wolfgang W.J."/>
        </authorList>
    </citation>
    <scope>NUCLEOTIDE SEQUENCE [LARGE SCALE GENOMIC DNA]</scope>
    <source>
        <strain evidence="2 3">HAMBI 3106</strain>
    </source>
</reference>
<feature type="domain" description="ParB-like N-terminal" evidence="1">
    <location>
        <begin position="82"/>
        <end position="186"/>
    </location>
</feature>
<dbReference type="AlphaFoldDB" id="A0A099F974"/>
<evidence type="ECO:0000313" key="2">
    <source>
        <dbReference type="EMBL" id="KGJ07290.1"/>
    </source>
</evidence>
<dbReference type="OrthoDB" id="7812516at2"/>
<name>A0A099F974_9RHOB</name>
<dbReference type="InterPro" id="IPR003115">
    <property type="entry name" value="ParB_N"/>
</dbReference>
<dbReference type="SMART" id="SM00470">
    <property type="entry name" value="ParB"/>
    <property type="match status" value="1"/>
</dbReference>
<proteinExistence type="predicted"/>
<reference evidence="2 3" key="2">
    <citation type="submission" date="2014-10" db="EMBL/GenBank/DDBJ databases">
        <title>Paracoccus sanguinis sp. nov., isolated from clinical specimens of New York State patients.</title>
        <authorList>
            <person name="Mingle L.A."/>
            <person name="Cole J.A."/>
            <person name="Lapierre P."/>
            <person name="Musser K.A."/>
        </authorList>
    </citation>
    <scope>NUCLEOTIDE SEQUENCE [LARGE SCALE GENOMIC DNA]</scope>
    <source>
        <strain evidence="2 3">HAMBI 3106</strain>
    </source>
</reference>
<protein>
    <submittedName>
        <fullName evidence="2">Plasmid stablization protein ParB</fullName>
    </submittedName>
</protein>
<dbReference type="PANTHER" id="PTHR33375:SF1">
    <property type="entry name" value="CHROMOSOME-PARTITIONING PROTEIN PARB-RELATED"/>
    <property type="match status" value="1"/>
</dbReference>
<dbReference type="EMBL" id="JRKS01000023">
    <property type="protein sequence ID" value="KGJ07290.1"/>
    <property type="molecule type" value="Genomic_DNA"/>
</dbReference>
<organism evidence="2 3">
    <name type="scientific">Paracoccus sphaerophysae</name>
    <dbReference type="NCBI Taxonomy" id="690417"/>
    <lineage>
        <taxon>Bacteria</taxon>
        <taxon>Pseudomonadati</taxon>
        <taxon>Pseudomonadota</taxon>
        <taxon>Alphaproteobacteria</taxon>
        <taxon>Rhodobacterales</taxon>
        <taxon>Paracoccaceae</taxon>
        <taxon>Paracoccus</taxon>
    </lineage>
</organism>
<dbReference type="Pfam" id="PF02195">
    <property type="entry name" value="ParB_N"/>
    <property type="match status" value="1"/>
</dbReference>
<dbReference type="STRING" id="690417.IC63_09030"/>
<dbReference type="Proteomes" id="UP000029917">
    <property type="component" value="Unassembled WGS sequence"/>
</dbReference>
<sequence length="369" mass="40676">MAKRRRLETPSSTDLNRIEAEFRSETVGRPQAARGLAPIAQIAADAATQSDPGDAATREARARADADAARLQEADARGLLIVEIPIDQIDEGAMVRDRMAMDEEQMQELRLSIAAHGLRLPIEVFRMDEPEGQGPRFGLLSGYRRLQAVRALFNLTQAEKHSHIRALIRPQTTADAAFVAMIEENEVREELSHFERGRIAVIAADQGAFTNTEEAVNTLFATGSKAKRSKVRSFALIFEELGDMLIFPQSLSERRGLRLAGALRNGAEAALRAALSDIRPEDAEEEWAAIEAALTAVESQPRVPSSRGGRPRMKPAVGWLDNDTIRTSSGISIRRGRDGRAHILRLEGEALHPELMDSLMSHIQSLLER</sequence>
<accession>A0A099F974</accession>
<dbReference type="GO" id="GO:0007059">
    <property type="term" value="P:chromosome segregation"/>
    <property type="evidence" value="ECO:0007669"/>
    <property type="project" value="TreeGrafter"/>
</dbReference>
<comment type="caution">
    <text evidence="2">The sequence shown here is derived from an EMBL/GenBank/DDBJ whole genome shotgun (WGS) entry which is preliminary data.</text>
</comment>
<dbReference type="InterPro" id="IPR036086">
    <property type="entry name" value="ParB/Sulfiredoxin_sf"/>
</dbReference>
<evidence type="ECO:0000313" key="3">
    <source>
        <dbReference type="Proteomes" id="UP000029917"/>
    </source>
</evidence>
<dbReference type="SUPFAM" id="SSF110849">
    <property type="entry name" value="ParB/Sulfiredoxin"/>
    <property type="match status" value="1"/>
</dbReference>
<dbReference type="RefSeq" id="WP_036719194.1">
    <property type="nucleotide sequence ID" value="NZ_JRKS01000023.1"/>
</dbReference>
<dbReference type="Gene3D" id="3.90.1530.30">
    <property type="match status" value="1"/>
</dbReference>
<keyword evidence="3" id="KW-1185">Reference proteome</keyword>
<dbReference type="InterPro" id="IPR050336">
    <property type="entry name" value="Chromosome_partition/occlusion"/>
</dbReference>
<dbReference type="GO" id="GO:0005694">
    <property type="term" value="C:chromosome"/>
    <property type="evidence" value="ECO:0007669"/>
    <property type="project" value="TreeGrafter"/>
</dbReference>
<gene>
    <name evidence="2" type="ORF">IC63_09030</name>
</gene>